<dbReference type="GO" id="GO:0032153">
    <property type="term" value="C:cell division site"/>
    <property type="evidence" value="ECO:0007669"/>
    <property type="project" value="TreeGrafter"/>
</dbReference>
<sequence length="260" mass="28961">GLFSFQPIEIAKLFLIIILAKYLSSRHLEIWQFRHLLTSGFFTFIPMVLIAAQPDLGGAMIFGAIWLGLVFISGIRFKQIILLIIIFALVAGLSWSFLLKPYQQSRILSFMYPQEDPLGSGYNREQALIAIGSGRIFGRDLGWGSQTNLRFLPLAKTDFIFASLAESLGLFGVSVLLICFLLIFYRLVIWANTFSYNFCKLFTIGFALKLLIETFVNIGMNLGLLPIVGIALPFVSAGGSHLLIDFIGLGIINSMIIHRA</sequence>
<evidence type="ECO:0000256" key="4">
    <source>
        <dbReference type="ARBA" id="ARBA00022989"/>
    </source>
</evidence>
<gene>
    <name evidence="7" type="ORF">S12H4_26036</name>
</gene>
<feature type="transmembrane region" description="Helical" evidence="6">
    <location>
        <begin position="159"/>
        <end position="185"/>
    </location>
</feature>
<evidence type="ECO:0000256" key="2">
    <source>
        <dbReference type="ARBA" id="ARBA00022692"/>
    </source>
</evidence>
<keyword evidence="3" id="KW-0133">Cell shape</keyword>
<dbReference type="InterPro" id="IPR001182">
    <property type="entry name" value="FtsW/RodA"/>
</dbReference>
<feature type="non-terminal residue" evidence="7">
    <location>
        <position position="1"/>
    </location>
</feature>
<feature type="transmembrane region" description="Helical" evidence="6">
    <location>
        <begin position="35"/>
        <end position="52"/>
    </location>
</feature>
<organism evidence="7">
    <name type="scientific">marine sediment metagenome</name>
    <dbReference type="NCBI Taxonomy" id="412755"/>
    <lineage>
        <taxon>unclassified sequences</taxon>
        <taxon>metagenomes</taxon>
        <taxon>ecological metagenomes</taxon>
    </lineage>
</organism>
<dbReference type="Pfam" id="PF01098">
    <property type="entry name" value="FTSW_RODA_SPOVE"/>
    <property type="match status" value="1"/>
</dbReference>
<evidence type="ECO:0000256" key="6">
    <source>
        <dbReference type="SAM" id="Phobius"/>
    </source>
</evidence>
<proteinExistence type="predicted"/>
<dbReference type="PANTHER" id="PTHR30474:SF1">
    <property type="entry name" value="PEPTIDOGLYCAN GLYCOSYLTRANSFERASE MRDB"/>
    <property type="match status" value="1"/>
</dbReference>
<evidence type="ECO:0000256" key="1">
    <source>
        <dbReference type="ARBA" id="ARBA00004141"/>
    </source>
</evidence>
<evidence type="ECO:0000313" key="7">
    <source>
        <dbReference type="EMBL" id="GAI79307.1"/>
    </source>
</evidence>
<evidence type="ECO:0000256" key="3">
    <source>
        <dbReference type="ARBA" id="ARBA00022960"/>
    </source>
</evidence>
<dbReference type="AlphaFoldDB" id="X1RF08"/>
<feature type="transmembrane region" description="Helical" evidence="6">
    <location>
        <begin position="197"/>
        <end position="218"/>
    </location>
</feature>
<comment type="subcellular location">
    <subcellularLocation>
        <location evidence="1">Membrane</location>
        <topology evidence="1">Multi-pass membrane protein</topology>
    </subcellularLocation>
</comment>
<dbReference type="EMBL" id="BARW01014732">
    <property type="protein sequence ID" value="GAI79307.1"/>
    <property type="molecule type" value="Genomic_DNA"/>
</dbReference>
<feature type="transmembrane region" description="Helical" evidence="6">
    <location>
        <begin position="6"/>
        <end position="23"/>
    </location>
</feature>
<protein>
    <recommendedName>
        <fullName evidence="8">Rod shape-determining protein RodA</fullName>
    </recommendedName>
</protein>
<dbReference type="GO" id="GO:0005886">
    <property type="term" value="C:plasma membrane"/>
    <property type="evidence" value="ECO:0007669"/>
    <property type="project" value="TreeGrafter"/>
</dbReference>
<keyword evidence="5 6" id="KW-0472">Membrane</keyword>
<feature type="transmembrane region" description="Helical" evidence="6">
    <location>
        <begin position="58"/>
        <end position="75"/>
    </location>
</feature>
<evidence type="ECO:0008006" key="8">
    <source>
        <dbReference type="Google" id="ProtNLM"/>
    </source>
</evidence>
<evidence type="ECO:0000256" key="5">
    <source>
        <dbReference type="ARBA" id="ARBA00023136"/>
    </source>
</evidence>
<feature type="transmembrane region" description="Helical" evidence="6">
    <location>
        <begin position="224"/>
        <end position="252"/>
    </location>
</feature>
<name>X1RF08_9ZZZZ</name>
<dbReference type="GO" id="GO:0051301">
    <property type="term" value="P:cell division"/>
    <property type="evidence" value="ECO:0007669"/>
    <property type="project" value="InterPro"/>
</dbReference>
<dbReference type="GO" id="GO:0008360">
    <property type="term" value="P:regulation of cell shape"/>
    <property type="evidence" value="ECO:0007669"/>
    <property type="project" value="UniProtKB-KW"/>
</dbReference>
<accession>X1RF08</accession>
<comment type="caution">
    <text evidence="7">The sequence shown here is derived from an EMBL/GenBank/DDBJ whole genome shotgun (WGS) entry which is preliminary data.</text>
</comment>
<keyword evidence="4 6" id="KW-1133">Transmembrane helix</keyword>
<reference evidence="7" key="1">
    <citation type="journal article" date="2014" name="Front. Microbiol.">
        <title>High frequency of phylogenetically diverse reductive dehalogenase-homologous genes in deep subseafloor sedimentary metagenomes.</title>
        <authorList>
            <person name="Kawai M."/>
            <person name="Futagami T."/>
            <person name="Toyoda A."/>
            <person name="Takaki Y."/>
            <person name="Nishi S."/>
            <person name="Hori S."/>
            <person name="Arai W."/>
            <person name="Tsubouchi T."/>
            <person name="Morono Y."/>
            <person name="Uchiyama I."/>
            <person name="Ito T."/>
            <person name="Fujiyama A."/>
            <person name="Inagaki F."/>
            <person name="Takami H."/>
        </authorList>
    </citation>
    <scope>NUCLEOTIDE SEQUENCE</scope>
    <source>
        <strain evidence="7">Expedition CK06-06</strain>
    </source>
</reference>
<feature type="transmembrane region" description="Helical" evidence="6">
    <location>
        <begin position="80"/>
        <end position="98"/>
    </location>
</feature>
<keyword evidence="2 6" id="KW-0812">Transmembrane</keyword>
<dbReference type="PANTHER" id="PTHR30474">
    <property type="entry name" value="CELL CYCLE PROTEIN"/>
    <property type="match status" value="1"/>
</dbReference>
<dbReference type="GO" id="GO:0015648">
    <property type="term" value="F:lipid-linked peptidoglycan transporter activity"/>
    <property type="evidence" value="ECO:0007669"/>
    <property type="project" value="TreeGrafter"/>
</dbReference>